<dbReference type="InterPro" id="IPR036770">
    <property type="entry name" value="Ankyrin_rpt-contain_sf"/>
</dbReference>
<dbReference type="OrthoDB" id="10057496at2759"/>
<dbReference type="SUPFAM" id="SSF48403">
    <property type="entry name" value="Ankyrin repeat"/>
    <property type="match status" value="1"/>
</dbReference>
<dbReference type="PANTHER" id="PTHR46586">
    <property type="entry name" value="ANKYRIN REPEAT-CONTAINING PROTEIN"/>
    <property type="match status" value="1"/>
</dbReference>
<dbReference type="GeneID" id="14874263"/>
<name>F4PPK3_CACFS</name>
<dbReference type="STRING" id="1054147.F4PPK3"/>
<reference evidence="2" key="1">
    <citation type="journal article" date="2011" name="Genome Res.">
        <title>Phylogeny-wide analysis of social amoeba genomes highlights ancient origins for complex intercellular communication.</title>
        <authorList>
            <person name="Heidel A.J."/>
            <person name="Lawal H.M."/>
            <person name="Felder M."/>
            <person name="Schilde C."/>
            <person name="Helps N.R."/>
            <person name="Tunggal B."/>
            <person name="Rivero F."/>
            <person name="John U."/>
            <person name="Schleicher M."/>
            <person name="Eichinger L."/>
            <person name="Platzer M."/>
            <person name="Noegel A.A."/>
            <person name="Schaap P."/>
            <person name="Gloeckner G."/>
        </authorList>
    </citation>
    <scope>NUCLEOTIDE SEQUENCE [LARGE SCALE GENOMIC DNA]</scope>
    <source>
        <strain evidence="2">SH3</strain>
    </source>
</reference>
<evidence type="ECO:0008006" key="3">
    <source>
        <dbReference type="Google" id="ProtNLM"/>
    </source>
</evidence>
<proteinExistence type="predicted"/>
<dbReference type="Pfam" id="PF12796">
    <property type="entry name" value="Ank_2"/>
    <property type="match status" value="1"/>
</dbReference>
<dbReference type="EMBL" id="GL883009">
    <property type="protein sequence ID" value="EGG22316.1"/>
    <property type="molecule type" value="Genomic_DNA"/>
</dbReference>
<protein>
    <recommendedName>
        <fullName evidence="3">Ankyrin repeat-containing protein</fullName>
    </recommendedName>
</protein>
<dbReference type="InterPro" id="IPR002110">
    <property type="entry name" value="Ankyrin_rpt"/>
</dbReference>
<accession>F4PPK3</accession>
<evidence type="ECO:0000313" key="1">
    <source>
        <dbReference type="EMBL" id="EGG22316.1"/>
    </source>
</evidence>
<sequence>MISKFGLPWHFVCHYLPKDDDFEHDQIELERRSRVISQYCSHRNATLDTLERLVEWCQGVDFNWYILERQYNISNQEILEYLIKRCPSTENRFLNSSMKVACKYGYQSTVKLICSIKGVQLDKKAMNAACTRMDSLSEGCTTYALDMAAKHGNLDIVKFLHFNRTEGCSKNAMHGAAKNGHLKMIQFLHEHRQEEHRSEGATTDAMDWAAKNGHIDVVKYLSEHRSEGATKRQWIRPPKIDIVKIECRIDTLKAAIFGGKLDSFYFIYDQVSMVPSRVWPEIDQHHSEGATTSAIDQASGNGHIEIVKYLSEHRSEGATTKAMDEASVVVTWM</sequence>
<organism evidence="1 2">
    <name type="scientific">Cavenderia fasciculata</name>
    <name type="common">Slime mold</name>
    <name type="synonym">Dictyostelium fasciculatum</name>
    <dbReference type="NCBI Taxonomy" id="261658"/>
    <lineage>
        <taxon>Eukaryota</taxon>
        <taxon>Amoebozoa</taxon>
        <taxon>Evosea</taxon>
        <taxon>Eumycetozoa</taxon>
        <taxon>Dictyostelia</taxon>
        <taxon>Acytosteliales</taxon>
        <taxon>Cavenderiaceae</taxon>
        <taxon>Cavenderia</taxon>
    </lineage>
</organism>
<keyword evidence="2" id="KW-1185">Reference proteome</keyword>
<dbReference type="KEGG" id="dfa:DFA_04434"/>
<dbReference type="AlphaFoldDB" id="F4PPK3"/>
<dbReference type="Gene3D" id="1.25.40.20">
    <property type="entry name" value="Ankyrin repeat-containing domain"/>
    <property type="match status" value="1"/>
</dbReference>
<dbReference type="Proteomes" id="UP000007797">
    <property type="component" value="Unassembled WGS sequence"/>
</dbReference>
<gene>
    <name evidence="1" type="ORF">DFA_04434</name>
</gene>
<dbReference type="InterPro" id="IPR052050">
    <property type="entry name" value="SecEffector_AnkRepeat"/>
</dbReference>
<dbReference type="PANTHER" id="PTHR46586:SF3">
    <property type="entry name" value="ANKYRIN REPEAT-CONTAINING PROTEIN"/>
    <property type="match status" value="1"/>
</dbReference>
<evidence type="ECO:0000313" key="2">
    <source>
        <dbReference type="Proteomes" id="UP000007797"/>
    </source>
</evidence>
<dbReference type="RefSeq" id="XP_004360167.1">
    <property type="nucleotide sequence ID" value="XM_004360110.1"/>
</dbReference>